<comment type="similarity">
    <text evidence="3">Belongs to the flagella basal body rod proteins family.</text>
</comment>
<evidence type="ECO:0000256" key="2">
    <source>
        <dbReference type="ARBA" id="ARBA00004613"/>
    </source>
</evidence>
<keyword evidence="11" id="KW-0969">Cilium</keyword>
<proteinExistence type="inferred from homology"/>
<feature type="domain" description="Flagellar basal-body/hook protein C-terminal" evidence="8">
    <location>
        <begin position="586"/>
        <end position="624"/>
    </location>
</feature>
<keyword evidence="5" id="KW-0964">Secreted</keyword>
<dbReference type="PANTHER" id="PTHR30033:SF1">
    <property type="entry name" value="FLAGELLAR HOOK-ASSOCIATED PROTEIN 1"/>
    <property type="match status" value="1"/>
</dbReference>
<dbReference type="PRINTS" id="PR01005">
    <property type="entry name" value="FLGHOOKAP1"/>
</dbReference>
<evidence type="ECO:0000256" key="6">
    <source>
        <dbReference type="ARBA" id="ARBA00023143"/>
    </source>
</evidence>
<dbReference type="NCBIfam" id="TIGR02492">
    <property type="entry name" value="flgK_ends"/>
    <property type="match status" value="1"/>
</dbReference>
<dbReference type="InterPro" id="IPR002371">
    <property type="entry name" value="FlgK"/>
</dbReference>
<dbReference type="GO" id="GO:0044780">
    <property type="term" value="P:bacterial-type flagellum assembly"/>
    <property type="evidence" value="ECO:0007669"/>
    <property type="project" value="InterPro"/>
</dbReference>
<accession>A0A370F9D0</accession>
<feature type="domain" description="Flagellar basal body rod protein N-terminal" evidence="7">
    <location>
        <begin position="5"/>
        <end position="34"/>
    </location>
</feature>
<evidence type="ECO:0000259" key="7">
    <source>
        <dbReference type="Pfam" id="PF00460"/>
    </source>
</evidence>
<keyword evidence="11" id="KW-0282">Flagellum</keyword>
<dbReference type="Pfam" id="PF22638">
    <property type="entry name" value="FlgK_D1"/>
    <property type="match status" value="1"/>
</dbReference>
<comment type="subcellular location">
    <subcellularLocation>
        <location evidence="1">Bacterial flagellum</location>
    </subcellularLocation>
    <subcellularLocation>
        <location evidence="2">Secreted</location>
    </subcellularLocation>
</comment>
<dbReference type="Pfam" id="PF21158">
    <property type="entry name" value="flgK_1st_1"/>
    <property type="match status" value="1"/>
</dbReference>
<keyword evidence="6" id="KW-0975">Bacterial flagellum</keyword>
<evidence type="ECO:0000259" key="8">
    <source>
        <dbReference type="Pfam" id="PF06429"/>
    </source>
</evidence>
<evidence type="ECO:0000256" key="5">
    <source>
        <dbReference type="ARBA" id="ARBA00022525"/>
    </source>
</evidence>
<dbReference type="InterPro" id="IPR001444">
    <property type="entry name" value="Flag_bb_rod_N"/>
</dbReference>
<evidence type="ECO:0000313" key="11">
    <source>
        <dbReference type="EMBL" id="RDI19559.1"/>
    </source>
</evidence>
<dbReference type="GO" id="GO:0005198">
    <property type="term" value="F:structural molecule activity"/>
    <property type="evidence" value="ECO:0007669"/>
    <property type="project" value="InterPro"/>
</dbReference>
<evidence type="ECO:0000256" key="3">
    <source>
        <dbReference type="ARBA" id="ARBA00009677"/>
    </source>
</evidence>
<dbReference type="PANTHER" id="PTHR30033">
    <property type="entry name" value="FLAGELLAR HOOK-ASSOCIATED PROTEIN 1"/>
    <property type="match status" value="1"/>
</dbReference>
<dbReference type="GO" id="GO:0005576">
    <property type="term" value="C:extracellular region"/>
    <property type="evidence" value="ECO:0007669"/>
    <property type="project" value="UniProtKB-SubCell"/>
</dbReference>
<dbReference type="InterPro" id="IPR049119">
    <property type="entry name" value="FlgK_D2-like"/>
</dbReference>
<dbReference type="Pfam" id="PF06429">
    <property type="entry name" value="Flg_bbr_C"/>
    <property type="match status" value="1"/>
</dbReference>
<protein>
    <recommendedName>
        <fullName evidence="4">Flagellar hook-associated protein 1</fullName>
    </recommendedName>
</protein>
<keyword evidence="12" id="KW-1185">Reference proteome</keyword>
<evidence type="ECO:0000313" key="12">
    <source>
        <dbReference type="Proteomes" id="UP000255265"/>
    </source>
</evidence>
<name>A0A370F9D0_9BURK</name>
<comment type="caution">
    <text evidence="11">The sequence shown here is derived from an EMBL/GenBank/DDBJ whole genome shotgun (WGS) entry which is preliminary data.</text>
</comment>
<evidence type="ECO:0000259" key="10">
    <source>
        <dbReference type="Pfam" id="PF22638"/>
    </source>
</evidence>
<evidence type="ECO:0000256" key="4">
    <source>
        <dbReference type="ARBA" id="ARBA00016244"/>
    </source>
</evidence>
<dbReference type="AlphaFoldDB" id="A0A370F9D0"/>
<feature type="domain" description="Flagellar hook-associated protein FlgK helical" evidence="10">
    <location>
        <begin position="93"/>
        <end position="322"/>
    </location>
</feature>
<dbReference type="SUPFAM" id="SSF64518">
    <property type="entry name" value="Phase 1 flagellin"/>
    <property type="match status" value="1"/>
</dbReference>
<dbReference type="GO" id="GO:0009424">
    <property type="term" value="C:bacterial-type flagellum hook"/>
    <property type="evidence" value="ECO:0007669"/>
    <property type="project" value="InterPro"/>
</dbReference>
<dbReference type="EMBL" id="QQAV01000012">
    <property type="protein sequence ID" value="RDI19559.1"/>
    <property type="molecule type" value="Genomic_DNA"/>
</dbReference>
<dbReference type="Pfam" id="PF00460">
    <property type="entry name" value="Flg_bb_rod"/>
    <property type="match status" value="1"/>
</dbReference>
<gene>
    <name evidence="11" type="ORF">DFR41_11266</name>
</gene>
<dbReference type="Proteomes" id="UP000255265">
    <property type="component" value="Unassembled WGS sequence"/>
</dbReference>
<dbReference type="InterPro" id="IPR053927">
    <property type="entry name" value="FlgK_helical"/>
</dbReference>
<keyword evidence="11" id="KW-0966">Cell projection</keyword>
<feature type="domain" description="Flagellar hook-associated protein 1 D2-like" evidence="9">
    <location>
        <begin position="334"/>
        <end position="409"/>
    </location>
</feature>
<organism evidence="11 12">
    <name type="scientific">Pseudacidovorax intermedius</name>
    <dbReference type="NCBI Taxonomy" id="433924"/>
    <lineage>
        <taxon>Bacteria</taxon>
        <taxon>Pseudomonadati</taxon>
        <taxon>Pseudomonadota</taxon>
        <taxon>Betaproteobacteria</taxon>
        <taxon>Burkholderiales</taxon>
        <taxon>Comamonadaceae</taxon>
        <taxon>Pseudacidovorax</taxon>
    </lineage>
</organism>
<reference evidence="11 12" key="1">
    <citation type="submission" date="2018-07" db="EMBL/GenBank/DDBJ databases">
        <title>Genomic Encyclopedia of Type Strains, Phase IV (KMG-IV): sequencing the most valuable type-strain genomes for metagenomic binning, comparative biology and taxonomic classification.</title>
        <authorList>
            <person name="Goeker M."/>
        </authorList>
    </citation>
    <scope>NUCLEOTIDE SEQUENCE [LARGE SCALE GENOMIC DNA]</scope>
    <source>
        <strain evidence="11 12">DSM 21352</strain>
    </source>
</reference>
<sequence>MSSLLNIGLSALQANQAALTTTGNNVANAGSVGYSRQSVVQQQAITTPTGSGYLGNGVRVVTVERAYSSYLTQQANQTAAVSAADSARSDQLASLESVFQTGSAGLGAAMNSLLNAFTNVASAPTDLSARTVVLTQAGALASRFSSAQSQLDEMGKSTLEQLGTAADTVNRLAASIAKINGQIQRARGTGQEPNDLLDQRDTLITQLNAQVQTSTVQADDGTLSIFVGNQALVLGSSAGQVSVGTAADGSTTLDIARGSVVAHLDADALGGGAAAGQLRFLNEDLPDTRNLLGRLALTMTTTVNAQHSLGVGLNGETGNKLFGDIGLPASTPAATNTGNAVFAATVSDVSALVPSSYALSVQPDGSYQVRRLSDNTVSSFASLPAQIDGLSLNLQSGAGAPGDVYRIEPFAQAAGKVAVALGSASAVAAGSPVQASTGTANTGSLAVSGVYASAQNANLSATATLTFNADGTYNISGNGTGNLSNQPYTAGEAISVNGWSLTLTGVPKAGDTVTVQAATASMTAQNSGNAKALQALADQKVIDGSPLSDGYAGLIARVGVRAQGAKYAAQVSSAIATSTETARANSTGVNLDEEATKLLAYQQAYQASARVIQIAQNIFDSLLSSVR</sequence>
<evidence type="ECO:0000256" key="1">
    <source>
        <dbReference type="ARBA" id="ARBA00004365"/>
    </source>
</evidence>
<dbReference type="InterPro" id="IPR010930">
    <property type="entry name" value="Flg_bb/hook_C_dom"/>
</dbReference>
<dbReference type="RefSeq" id="WP_170159445.1">
    <property type="nucleotide sequence ID" value="NZ_QQAV01000012.1"/>
</dbReference>
<evidence type="ECO:0000259" key="9">
    <source>
        <dbReference type="Pfam" id="PF21158"/>
    </source>
</evidence>